<keyword evidence="2" id="KW-0238">DNA-binding</keyword>
<dbReference type="InterPro" id="IPR036390">
    <property type="entry name" value="WH_DNA-bd_sf"/>
</dbReference>
<dbReference type="GO" id="GO:0003700">
    <property type="term" value="F:DNA-binding transcription factor activity"/>
    <property type="evidence" value="ECO:0007669"/>
    <property type="project" value="InterPro"/>
</dbReference>
<dbReference type="SUPFAM" id="SSF46785">
    <property type="entry name" value="Winged helix' DNA-binding domain"/>
    <property type="match status" value="1"/>
</dbReference>
<dbReference type="Pfam" id="PF07702">
    <property type="entry name" value="UTRA"/>
    <property type="match status" value="1"/>
</dbReference>
<dbReference type="SMART" id="SM00866">
    <property type="entry name" value="UTRA"/>
    <property type="match status" value="1"/>
</dbReference>
<dbReference type="PANTHER" id="PTHR44846">
    <property type="entry name" value="MANNOSYL-D-GLYCERATE TRANSPORT/METABOLISM SYSTEM REPRESSOR MNGR-RELATED"/>
    <property type="match status" value="1"/>
</dbReference>
<keyword evidence="3" id="KW-0804">Transcription</keyword>
<sequence length="242" mass="27583">MKIKIDHSSPIPLHVQVESLLREMIELPEYKNGAFLPDEVSLSKQLGIARNTLRQAINKLVFEGLLTRKKGVGTKVSEKTFETSLDSWHSFTQEMSNKGVALKMYSLESGFVEVSERIRNFLMVDQNAQVLKVSRLRGYADAPFVFFESYFNPRIGLTGNEDFSRPLYEILERDFSIVPSLSKERISARLASPQEAALLGVNTKTPVMVRERFVYDSGMRPVEYNVGIYNAEKFIYSIDIKV</sequence>
<evidence type="ECO:0000256" key="3">
    <source>
        <dbReference type="ARBA" id="ARBA00023163"/>
    </source>
</evidence>
<organism evidence="5 6">
    <name type="scientific">Acetobacteroides hydrogenigenes</name>
    <dbReference type="NCBI Taxonomy" id="979970"/>
    <lineage>
        <taxon>Bacteria</taxon>
        <taxon>Pseudomonadati</taxon>
        <taxon>Bacteroidota</taxon>
        <taxon>Bacteroidia</taxon>
        <taxon>Bacteroidales</taxon>
        <taxon>Rikenellaceae</taxon>
        <taxon>Acetobacteroides</taxon>
    </lineage>
</organism>
<evidence type="ECO:0000256" key="1">
    <source>
        <dbReference type="ARBA" id="ARBA00023015"/>
    </source>
</evidence>
<dbReference type="PROSITE" id="PS50949">
    <property type="entry name" value="HTH_GNTR"/>
    <property type="match status" value="1"/>
</dbReference>
<feature type="domain" description="HTH gntR-type" evidence="4">
    <location>
        <begin position="11"/>
        <end position="79"/>
    </location>
</feature>
<evidence type="ECO:0000256" key="2">
    <source>
        <dbReference type="ARBA" id="ARBA00023125"/>
    </source>
</evidence>
<reference evidence="5 6" key="1">
    <citation type="submission" date="2019-03" db="EMBL/GenBank/DDBJ databases">
        <title>Genomic Encyclopedia of Archaeal and Bacterial Type Strains, Phase II (KMG-II): from individual species to whole genera.</title>
        <authorList>
            <person name="Goeker M."/>
        </authorList>
    </citation>
    <scope>NUCLEOTIDE SEQUENCE [LARGE SCALE GENOMIC DNA]</scope>
    <source>
        <strain evidence="5 6">RL-C</strain>
    </source>
</reference>
<dbReference type="OrthoDB" id="9815017at2"/>
<dbReference type="PRINTS" id="PR00035">
    <property type="entry name" value="HTHGNTR"/>
</dbReference>
<dbReference type="InterPro" id="IPR036388">
    <property type="entry name" value="WH-like_DNA-bd_sf"/>
</dbReference>
<dbReference type="InterPro" id="IPR000524">
    <property type="entry name" value="Tscrpt_reg_HTH_GntR"/>
</dbReference>
<dbReference type="RefSeq" id="WP_131837883.1">
    <property type="nucleotide sequence ID" value="NZ_SLWB01000001.1"/>
</dbReference>
<dbReference type="AlphaFoldDB" id="A0A4R2EVD1"/>
<evidence type="ECO:0000313" key="6">
    <source>
        <dbReference type="Proteomes" id="UP000294830"/>
    </source>
</evidence>
<protein>
    <submittedName>
        <fullName evidence="5">GntR family transcriptional regulator</fullName>
    </submittedName>
</protein>
<gene>
    <name evidence="5" type="ORF">CLV25_101322</name>
</gene>
<dbReference type="GO" id="GO:0003677">
    <property type="term" value="F:DNA binding"/>
    <property type="evidence" value="ECO:0007669"/>
    <property type="project" value="UniProtKB-KW"/>
</dbReference>
<keyword evidence="6" id="KW-1185">Reference proteome</keyword>
<name>A0A4R2EVD1_9BACT</name>
<dbReference type="Proteomes" id="UP000294830">
    <property type="component" value="Unassembled WGS sequence"/>
</dbReference>
<dbReference type="PANTHER" id="PTHR44846:SF1">
    <property type="entry name" value="MANNOSYL-D-GLYCERATE TRANSPORT_METABOLISM SYSTEM REPRESSOR MNGR-RELATED"/>
    <property type="match status" value="1"/>
</dbReference>
<dbReference type="CDD" id="cd07377">
    <property type="entry name" value="WHTH_GntR"/>
    <property type="match status" value="1"/>
</dbReference>
<keyword evidence="1" id="KW-0805">Transcription regulation</keyword>
<dbReference type="SMART" id="SM00345">
    <property type="entry name" value="HTH_GNTR"/>
    <property type="match status" value="1"/>
</dbReference>
<proteinExistence type="predicted"/>
<comment type="caution">
    <text evidence="5">The sequence shown here is derived from an EMBL/GenBank/DDBJ whole genome shotgun (WGS) entry which is preliminary data.</text>
</comment>
<evidence type="ECO:0000313" key="5">
    <source>
        <dbReference type="EMBL" id="TCN73104.1"/>
    </source>
</evidence>
<accession>A0A4R2EVD1</accession>
<dbReference type="Gene3D" id="1.10.10.10">
    <property type="entry name" value="Winged helix-like DNA-binding domain superfamily/Winged helix DNA-binding domain"/>
    <property type="match status" value="1"/>
</dbReference>
<dbReference type="Pfam" id="PF00392">
    <property type="entry name" value="GntR"/>
    <property type="match status" value="1"/>
</dbReference>
<dbReference type="SUPFAM" id="SSF64288">
    <property type="entry name" value="Chorismate lyase-like"/>
    <property type="match status" value="1"/>
</dbReference>
<dbReference type="EMBL" id="SLWB01000001">
    <property type="protein sequence ID" value="TCN73104.1"/>
    <property type="molecule type" value="Genomic_DNA"/>
</dbReference>
<evidence type="ECO:0000259" key="4">
    <source>
        <dbReference type="PROSITE" id="PS50949"/>
    </source>
</evidence>
<dbReference type="Gene3D" id="3.40.1410.10">
    <property type="entry name" value="Chorismate lyase-like"/>
    <property type="match status" value="1"/>
</dbReference>
<dbReference type="InterPro" id="IPR011663">
    <property type="entry name" value="UTRA"/>
</dbReference>
<dbReference type="InterPro" id="IPR050679">
    <property type="entry name" value="Bact_HTH_transcr_reg"/>
</dbReference>
<dbReference type="GO" id="GO:0045892">
    <property type="term" value="P:negative regulation of DNA-templated transcription"/>
    <property type="evidence" value="ECO:0007669"/>
    <property type="project" value="TreeGrafter"/>
</dbReference>
<dbReference type="InterPro" id="IPR028978">
    <property type="entry name" value="Chorismate_lyase_/UTRA_dom_sf"/>
</dbReference>